<comment type="caution">
    <text evidence="1">The sequence shown here is derived from an EMBL/GenBank/DDBJ whole genome shotgun (WGS) entry which is preliminary data.</text>
</comment>
<proteinExistence type="predicted"/>
<evidence type="ECO:0000313" key="1">
    <source>
        <dbReference type="EMBL" id="OGD78158.1"/>
    </source>
</evidence>
<name>A0A1F5FET9_9BACT</name>
<accession>A0A1F5FET9</accession>
<dbReference type="Proteomes" id="UP000176682">
    <property type="component" value="Unassembled WGS sequence"/>
</dbReference>
<dbReference type="AlphaFoldDB" id="A0A1F5FET9"/>
<organism evidence="1 2">
    <name type="scientific">Candidatus Collierbacteria bacterium RIFOXYB1_FULL_49_13</name>
    <dbReference type="NCBI Taxonomy" id="1817728"/>
    <lineage>
        <taxon>Bacteria</taxon>
        <taxon>Candidatus Collieribacteriota</taxon>
    </lineage>
</organism>
<protein>
    <submittedName>
        <fullName evidence="1">Uncharacterized protein</fullName>
    </submittedName>
</protein>
<reference evidence="1 2" key="1">
    <citation type="journal article" date="2016" name="Nat. Commun.">
        <title>Thousands of microbial genomes shed light on interconnected biogeochemical processes in an aquifer system.</title>
        <authorList>
            <person name="Anantharaman K."/>
            <person name="Brown C.T."/>
            <person name="Hug L.A."/>
            <person name="Sharon I."/>
            <person name="Castelle C.J."/>
            <person name="Probst A.J."/>
            <person name="Thomas B.C."/>
            <person name="Singh A."/>
            <person name="Wilkins M.J."/>
            <person name="Karaoz U."/>
            <person name="Brodie E.L."/>
            <person name="Williams K.H."/>
            <person name="Hubbard S.S."/>
            <person name="Banfield J.F."/>
        </authorList>
    </citation>
    <scope>NUCLEOTIDE SEQUENCE [LARGE SCALE GENOMIC DNA]</scope>
</reference>
<sequence length="71" mass="7902">MKFTFRNPFTGEVEERSASCCGYKVIVDGRRSGPVIGTTAAVRDPKLPQVTHHFGIDGQGRAIHQEARFNR</sequence>
<dbReference type="EMBL" id="MFAM01000057">
    <property type="protein sequence ID" value="OGD78158.1"/>
    <property type="molecule type" value="Genomic_DNA"/>
</dbReference>
<evidence type="ECO:0000313" key="2">
    <source>
        <dbReference type="Proteomes" id="UP000176682"/>
    </source>
</evidence>
<gene>
    <name evidence="1" type="ORF">A2368_02765</name>
</gene>